<feature type="compositionally biased region" description="Basic and acidic residues" evidence="7">
    <location>
        <begin position="411"/>
        <end position="422"/>
    </location>
</feature>
<comment type="catalytic activity">
    <reaction evidence="1">
        <text>S-ubiquitinyl-[E2 ubiquitin-conjugating enzyme]-L-cysteine + [acceptor protein]-L-lysine = [E2 ubiquitin-conjugating enzyme]-L-cysteine + N(6)-ubiquitinyl-[acceptor protein]-L-lysine.</text>
        <dbReference type="EC" id="2.3.2.26"/>
    </reaction>
</comment>
<feature type="region of interest" description="Disordered" evidence="7">
    <location>
        <begin position="411"/>
        <end position="430"/>
    </location>
</feature>
<feature type="compositionally biased region" description="Basic and acidic residues" evidence="7">
    <location>
        <begin position="1011"/>
        <end position="1030"/>
    </location>
</feature>
<dbReference type="PANTHER" id="PTHR45670:SF1">
    <property type="entry name" value="E3 UBIQUITIN-PROTEIN LIGASE HECTD1"/>
    <property type="match status" value="1"/>
</dbReference>
<evidence type="ECO:0000256" key="2">
    <source>
        <dbReference type="ARBA" id="ARBA00006331"/>
    </source>
</evidence>
<dbReference type="Gene3D" id="3.30.2410.10">
    <property type="entry name" value="Hect, E3 ligase catalytic domain"/>
    <property type="match status" value="1"/>
</dbReference>
<dbReference type="PANTHER" id="PTHR45670">
    <property type="entry name" value="E3 UBIQUITIN-PROTEIN LIGASE TRIP12"/>
    <property type="match status" value="1"/>
</dbReference>
<feature type="compositionally biased region" description="Basic and acidic residues" evidence="7">
    <location>
        <begin position="703"/>
        <end position="722"/>
    </location>
</feature>
<keyword evidence="9" id="KW-0012">Acyltransferase</keyword>
<dbReference type="InterPro" id="IPR045322">
    <property type="entry name" value="HECTD1/TRIP12-like"/>
</dbReference>
<evidence type="ECO:0000313" key="10">
    <source>
        <dbReference type="Proteomes" id="UP000244811"/>
    </source>
</evidence>
<dbReference type="Gene3D" id="3.30.2160.10">
    <property type="entry name" value="Hect, E3 ligase catalytic domain"/>
    <property type="match status" value="1"/>
</dbReference>
<gene>
    <name evidence="9" type="ORF">MACK_000116</name>
</gene>
<dbReference type="GO" id="GO:0000209">
    <property type="term" value="P:protein polyubiquitination"/>
    <property type="evidence" value="ECO:0007669"/>
    <property type="project" value="TreeGrafter"/>
</dbReference>
<dbReference type="InterPro" id="IPR016024">
    <property type="entry name" value="ARM-type_fold"/>
</dbReference>
<dbReference type="GO" id="GO:0061630">
    <property type="term" value="F:ubiquitin protein ligase activity"/>
    <property type="evidence" value="ECO:0007669"/>
    <property type="project" value="UniProtKB-EC"/>
</dbReference>
<evidence type="ECO:0000256" key="7">
    <source>
        <dbReference type="SAM" id="MobiDB-lite"/>
    </source>
</evidence>
<evidence type="ECO:0000256" key="3">
    <source>
        <dbReference type="ARBA" id="ARBA00012485"/>
    </source>
</evidence>
<dbReference type="EC" id="2.3.2.26" evidence="3"/>
<accession>A0A976QRV0</accession>
<keyword evidence="4 9" id="KW-0808">Transferase</keyword>
<proteinExistence type="inferred from homology"/>
<evidence type="ECO:0000256" key="6">
    <source>
        <dbReference type="PROSITE-ProRule" id="PRU00104"/>
    </source>
</evidence>
<dbReference type="SMART" id="SM00119">
    <property type="entry name" value="HECTc"/>
    <property type="match status" value="1"/>
</dbReference>
<dbReference type="Gene3D" id="3.90.1750.10">
    <property type="entry name" value="Hect, E3 ligase catalytic domains"/>
    <property type="match status" value="1"/>
</dbReference>
<keyword evidence="5 6" id="KW-0833">Ubl conjugation pathway</keyword>
<dbReference type="InterPro" id="IPR011989">
    <property type="entry name" value="ARM-like"/>
</dbReference>
<feature type="region of interest" description="Disordered" evidence="7">
    <location>
        <begin position="1065"/>
        <end position="1129"/>
    </location>
</feature>
<dbReference type="Gene3D" id="1.25.10.10">
    <property type="entry name" value="Leucine-rich Repeat Variant"/>
    <property type="match status" value="1"/>
</dbReference>
<evidence type="ECO:0000256" key="1">
    <source>
        <dbReference type="ARBA" id="ARBA00000885"/>
    </source>
</evidence>
<feature type="domain" description="HECT" evidence="8">
    <location>
        <begin position="1475"/>
        <end position="1787"/>
    </location>
</feature>
<dbReference type="PROSITE" id="PS50237">
    <property type="entry name" value="HECT"/>
    <property type="match status" value="1"/>
</dbReference>
<dbReference type="EMBL" id="CP056069">
    <property type="protein sequence ID" value="UKK00050.2"/>
    <property type="molecule type" value="Genomic_DNA"/>
</dbReference>
<sequence length="1787" mass="203679">MDESNDSTLSYDYSNPPLNISKGSNAEKWLSILSLLKNGSHSEQVMALTELSNLLSYSNEEYLLGFPSLVYIRVLFHILENPSVKYSKLFEKNTEKSAESQNMSMKFNLPYFHLLSSVYKDEKFLLDNFSKDNFFGATESQMPTVSKPMEYEGGMDLDEEEEMEPDSQVYTNKMILSASCLHTILDIIPYTSRYFAMNGNLTTLCSKLNDLEYIDLAERILLIFEKLSHEIPLSLLKKGVMYHMLQYIDFFPIEIQISTLTCVLNLAKLVDRKEYFSDHVLPILTPLCSFLQSDNKKLSEVIVAIWRELLSILTAVGDGELVSNFVASLSENGFLEKILRLILSPNMGRTLVLERMAILSSLLKLSTEMVSQFFKYDQLTNIKLLCYNHKESLQHVFIHLANNILSSRRESKCENSEEKESESSGEELSGYDEVEMVEEADAKEEKGSSYKGDVNREEFFCENVEYFASIFDLLPISELCDTCYHLRSDRHKASVIGLINNILRISNRIEKYRQMVQNTVSVSKTTEFVSTCFLQVDLKVKGALDSLLGILVELINIFGHEVVVTFHRYGINHYLARAETEELPHHSDRRRQLIELISNTEVDTSVSHERGCLTYREDSDLLFEIRNNIEVWTPYELVKNVPLNRINFVRDEESLKSFITALVTHSYTTTNIEVLWKAFLKILQHTNMYSLGKKTKTNKVLEEQQEKDTVQRVDGSPEEKEGSAGSDLENLLLSSVTKKPALDTSMTRDSTVQLLGAQDRKSRMGFEGMLRKYVDSVSVHPFNLIHTQLKLRLRPYHTIVTTQSSSTFTSTINSICANTAGNNTITEGTVTITNSADKATEEKKDETANVIDEEKAEAKANEESARLLPICVYVPCLVRVSKVEHYIKRYIEKKRNVKVSEVYLYLNEVCLGSNSQLYESICRFGGLPPKKRRNIINHSHTLKYKYMLSKQSTAESSHVNGVNKEKEFTNTVKSNIVTTENENRSLLNVEGVTLTSPSVVRLLSDSTPLRSLEESKSSDSTALKENHDPNVVETTEEEMGLKVYTLYKGGKYNFRSLLTDFSRYNESGRSRRSDKGGRGSRKMEQETIKDDSTIDNGSRIYEDCTSSSTNADGSAKSMETEQDVSPGMGYLDTSTLIEKYNSSNEMEDNYMSERTNYISSLCKQAREGSIDDTSYQQLESAAMTSKGDIVGAIPPRGANEYVSAATDRSMNMDTDSVDKIETMEMDSVQHSRYDSIELSNPILYTKMPSFMGELEERNRRVERIMGLVKYDQERISFILGEKSKFEDLLLESAFPRFPNVLSEDKKILLRVMSILANLTENMGIGMSLRSEDGVSAVHGEFFEGSGVDEAGGVSGLAVSTSLSLKVLASCSNLATSMCFGCEYWVTFVLTCQQIFSLRARTTLFKINTLGLNRNLCEFYSRVRNVTNDVITDAFDEYLFEYVSNSNMTLLDEEVKLHKVKLALSRSDLLEEAMRSFETLQNNPKLEIEYKNEVGIGSGPTLEFFTLIAEKFSTHEEPKLLEYNGGYHFPAPHKLEWMNTEKLMRRLVSGSKEAEKGNADDSDVDENTDEFAVKLFRLFSFLGKVCAYSLLDDKLFGLFFNPLFWDMVKHPNKPRDLTLETLRTVDAELADSLDLVRRHPDPSELHLTHEFHGYELFEGGSYVYVDRDNVEDYVQSVVEFKLLTGVKFQIWAFRYGFSTMLPLYSLWFFKDSELSEEIFGSVKNQKEFWTLEHLKSYIIPDHGYDLNSKTYNNLITILNEFDDYNRRQFLKFTTGAPILPREGFKSLV</sequence>
<feature type="compositionally biased region" description="Basic and acidic residues" evidence="7">
    <location>
        <begin position="1066"/>
        <end position="1092"/>
    </location>
</feature>
<feature type="region of interest" description="Disordered" evidence="7">
    <location>
        <begin position="703"/>
        <end position="727"/>
    </location>
</feature>
<dbReference type="Proteomes" id="UP000244811">
    <property type="component" value="Chromosome 1"/>
</dbReference>
<protein>
    <recommendedName>
        <fullName evidence="3">HECT-type E3 ubiquitin transferase</fullName>
        <ecNumber evidence="3">2.3.2.26</ecNumber>
    </recommendedName>
</protein>
<evidence type="ECO:0000259" key="8">
    <source>
        <dbReference type="PROSITE" id="PS50237"/>
    </source>
</evidence>
<name>A0A976QRV0_THEOR</name>
<dbReference type="InterPro" id="IPR000569">
    <property type="entry name" value="HECT_dom"/>
</dbReference>
<feature type="region of interest" description="Disordered" evidence="7">
    <location>
        <begin position="1009"/>
        <end position="1034"/>
    </location>
</feature>
<dbReference type="SUPFAM" id="SSF56204">
    <property type="entry name" value="Hect, E3 ligase catalytic domain"/>
    <property type="match status" value="1"/>
</dbReference>
<evidence type="ECO:0000313" key="9">
    <source>
        <dbReference type="EMBL" id="UKK00050.2"/>
    </source>
</evidence>
<evidence type="ECO:0000256" key="5">
    <source>
        <dbReference type="ARBA" id="ARBA00022786"/>
    </source>
</evidence>
<dbReference type="InterPro" id="IPR035983">
    <property type="entry name" value="Hect_E3_ubiquitin_ligase"/>
</dbReference>
<dbReference type="SUPFAM" id="SSF48371">
    <property type="entry name" value="ARM repeat"/>
    <property type="match status" value="1"/>
</dbReference>
<comment type="similarity">
    <text evidence="2">Belongs to the UPL family. K-HECT subfamily.</text>
</comment>
<dbReference type="Pfam" id="PF00632">
    <property type="entry name" value="HECT"/>
    <property type="match status" value="1"/>
</dbReference>
<evidence type="ECO:0000256" key="4">
    <source>
        <dbReference type="ARBA" id="ARBA00022679"/>
    </source>
</evidence>
<reference evidence="9" key="1">
    <citation type="submission" date="2022-07" db="EMBL/GenBank/DDBJ databases">
        <title>Evaluation of T. orientalis genome assembly methods using nanopore sequencing and analysis of variation between genomes.</title>
        <authorList>
            <person name="Yam J."/>
            <person name="Micallef M.L."/>
            <person name="Liu M."/>
            <person name="Djordjevic S.P."/>
            <person name="Bogema D.R."/>
            <person name="Jenkins C."/>
        </authorList>
    </citation>
    <scope>NUCLEOTIDE SEQUENCE</scope>
    <source>
        <strain evidence="9">Goon Nure</strain>
    </source>
</reference>
<organism evidence="9 10">
    <name type="scientific">Theileria orientalis</name>
    <dbReference type="NCBI Taxonomy" id="68886"/>
    <lineage>
        <taxon>Eukaryota</taxon>
        <taxon>Sar</taxon>
        <taxon>Alveolata</taxon>
        <taxon>Apicomplexa</taxon>
        <taxon>Aconoidasida</taxon>
        <taxon>Piroplasmida</taxon>
        <taxon>Theileriidae</taxon>
        <taxon>Theileria</taxon>
    </lineage>
</organism>
<comment type="caution">
    <text evidence="6">Lacks conserved residue(s) required for the propagation of feature annotation.</text>
</comment>
<dbReference type="GO" id="GO:0043161">
    <property type="term" value="P:proteasome-mediated ubiquitin-dependent protein catabolic process"/>
    <property type="evidence" value="ECO:0007669"/>
    <property type="project" value="TreeGrafter"/>
</dbReference>